<evidence type="ECO:0000256" key="7">
    <source>
        <dbReference type="ARBA" id="ARBA00022741"/>
    </source>
</evidence>
<dbReference type="InterPro" id="IPR000719">
    <property type="entry name" value="Prot_kinase_dom"/>
</dbReference>
<evidence type="ECO:0000256" key="13">
    <source>
        <dbReference type="ARBA" id="ARBA00048679"/>
    </source>
</evidence>
<evidence type="ECO:0000256" key="9">
    <source>
        <dbReference type="ARBA" id="ARBA00022840"/>
    </source>
</evidence>
<feature type="region of interest" description="Disordered" evidence="14">
    <location>
        <begin position="1"/>
        <end position="254"/>
    </location>
</feature>
<dbReference type="InterPro" id="IPR047117">
    <property type="entry name" value="PERK1-13-like"/>
</dbReference>
<dbReference type="PANTHER" id="PTHR47982">
    <property type="entry name" value="PROLINE-RICH RECEPTOR-LIKE PROTEIN KINASE PERK4"/>
    <property type="match status" value="1"/>
</dbReference>
<dbReference type="AlphaFoldDB" id="A0AAN9RIW5"/>
<evidence type="ECO:0000256" key="6">
    <source>
        <dbReference type="ARBA" id="ARBA00022692"/>
    </source>
</evidence>
<feature type="compositionally biased region" description="Polar residues" evidence="14">
    <location>
        <begin position="681"/>
        <end position="693"/>
    </location>
</feature>
<dbReference type="GO" id="GO:0004674">
    <property type="term" value="F:protein serine/threonine kinase activity"/>
    <property type="evidence" value="ECO:0007669"/>
    <property type="project" value="UniProtKB-KW"/>
</dbReference>
<keyword evidence="18" id="KW-1185">Reference proteome</keyword>
<evidence type="ECO:0000256" key="12">
    <source>
        <dbReference type="ARBA" id="ARBA00047899"/>
    </source>
</evidence>
<evidence type="ECO:0000313" key="18">
    <source>
        <dbReference type="Proteomes" id="UP001374584"/>
    </source>
</evidence>
<feature type="domain" description="Protein kinase" evidence="16">
    <location>
        <begin position="356"/>
        <end position="636"/>
    </location>
</feature>
<evidence type="ECO:0000256" key="2">
    <source>
        <dbReference type="ARBA" id="ARBA00012513"/>
    </source>
</evidence>
<keyword evidence="11 15" id="KW-0472">Membrane</keyword>
<evidence type="ECO:0000256" key="14">
    <source>
        <dbReference type="SAM" id="MobiDB-lite"/>
    </source>
</evidence>
<proteinExistence type="predicted"/>
<comment type="caution">
    <text evidence="17">The sequence shown here is derived from an EMBL/GenBank/DDBJ whole genome shotgun (WGS) entry which is preliminary data.</text>
</comment>
<feature type="transmembrane region" description="Helical" evidence="15">
    <location>
        <begin position="258"/>
        <end position="280"/>
    </location>
</feature>
<feature type="compositionally biased region" description="Pro residues" evidence="14">
    <location>
        <begin position="72"/>
        <end position="142"/>
    </location>
</feature>
<comment type="subcellular location">
    <subcellularLocation>
        <location evidence="1">Cell membrane</location>
        <topology evidence="1">Single-pass membrane protein</topology>
    </subcellularLocation>
</comment>
<dbReference type="FunFam" id="3.30.200.20:FF:000162">
    <property type="entry name" value="Adenine nucleotide alpha hydrolase-like domain kinase"/>
    <property type="match status" value="1"/>
</dbReference>
<evidence type="ECO:0000256" key="4">
    <source>
        <dbReference type="ARBA" id="ARBA00022527"/>
    </source>
</evidence>
<evidence type="ECO:0000256" key="10">
    <source>
        <dbReference type="ARBA" id="ARBA00022989"/>
    </source>
</evidence>
<dbReference type="EMBL" id="JAYMYR010000004">
    <property type="protein sequence ID" value="KAK7367863.1"/>
    <property type="molecule type" value="Genomic_DNA"/>
</dbReference>
<dbReference type="Gene3D" id="1.10.510.10">
    <property type="entry name" value="Transferase(Phosphotransferase) domain 1"/>
    <property type="match status" value="1"/>
</dbReference>
<feature type="compositionally biased region" description="Pro residues" evidence="14">
    <location>
        <begin position="38"/>
        <end position="65"/>
    </location>
</feature>
<comment type="catalytic activity">
    <reaction evidence="13">
        <text>L-seryl-[protein] + ATP = O-phospho-L-seryl-[protein] + ADP + H(+)</text>
        <dbReference type="Rhea" id="RHEA:17989"/>
        <dbReference type="Rhea" id="RHEA-COMP:9863"/>
        <dbReference type="Rhea" id="RHEA-COMP:11604"/>
        <dbReference type="ChEBI" id="CHEBI:15378"/>
        <dbReference type="ChEBI" id="CHEBI:29999"/>
        <dbReference type="ChEBI" id="CHEBI:30616"/>
        <dbReference type="ChEBI" id="CHEBI:83421"/>
        <dbReference type="ChEBI" id="CHEBI:456216"/>
        <dbReference type="EC" id="2.7.11.1"/>
    </reaction>
</comment>
<accession>A0AAN9RIW5</accession>
<evidence type="ECO:0000256" key="11">
    <source>
        <dbReference type="ARBA" id="ARBA00023136"/>
    </source>
</evidence>
<dbReference type="SMART" id="SM00220">
    <property type="entry name" value="S_TKc"/>
    <property type="match status" value="1"/>
</dbReference>
<organism evidence="17 18">
    <name type="scientific">Phaseolus coccineus</name>
    <name type="common">Scarlet runner bean</name>
    <name type="synonym">Phaseolus multiflorus</name>
    <dbReference type="NCBI Taxonomy" id="3886"/>
    <lineage>
        <taxon>Eukaryota</taxon>
        <taxon>Viridiplantae</taxon>
        <taxon>Streptophyta</taxon>
        <taxon>Embryophyta</taxon>
        <taxon>Tracheophyta</taxon>
        <taxon>Spermatophyta</taxon>
        <taxon>Magnoliopsida</taxon>
        <taxon>eudicotyledons</taxon>
        <taxon>Gunneridae</taxon>
        <taxon>Pentapetalae</taxon>
        <taxon>rosids</taxon>
        <taxon>fabids</taxon>
        <taxon>Fabales</taxon>
        <taxon>Fabaceae</taxon>
        <taxon>Papilionoideae</taxon>
        <taxon>50 kb inversion clade</taxon>
        <taxon>NPAAA clade</taxon>
        <taxon>indigoferoid/millettioid clade</taxon>
        <taxon>Phaseoleae</taxon>
        <taxon>Phaseolus</taxon>
    </lineage>
</organism>
<dbReference type="InterPro" id="IPR001245">
    <property type="entry name" value="Ser-Thr/Tyr_kinase_cat_dom"/>
</dbReference>
<dbReference type="PANTHER" id="PTHR47982:SF1">
    <property type="entry name" value="NON-SPECIFIC SERINE_THREONINE PROTEIN KINASE"/>
    <property type="match status" value="1"/>
</dbReference>
<dbReference type="Proteomes" id="UP001374584">
    <property type="component" value="Unassembled WGS sequence"/>
</dbReference>
<evidence type="ECO:0000256" key="15">
    <source>
        <dbReference type="SAM" id="Phobius"/>
    </source>
</evidence>
<dbReference type="FunFam" id="1.10.510.10:FF:000173">
    <property type="entry name" value="proline-rich receptor-like protein kinase PERK8"/>
    <property type="match status" value="1"/>
</dbReference>
<dbReference type="GO" id="GO:0005886">
    <property type="term" value="C:plasma membrane"/>
    <property type="evidence" value="ECO:0007669"/>
    <property type="project" value="UniProtKB-SubCell"/>
</dbReference>
<dbReference type="SUPFAM" id="SSF56112">
    <property type="entry name" value="Protein kinase-like (PK-like)"/>
    <property type="match status" value="1"/>
</dbReference>
<feature type="region of interest" description="Disordered" evidence="14">
    <location>
        <begin position="673"/>
        <end position="705"/>
    </location>
</feature>
<evidence type="ECO:0000256" key="1">
    <source>
        <dbReference type="ARBA" id="ARBA00004162"/>
    </source>
</evidence>
<keyword evidence="4" id="KW-0723">Serine/threonine-protein kinase</keyword>
<comment type="catalytic activity">
    <reaction evidence="12">
        <text>L-threonyl-[protein] + ATP = O-phospho-L-threonyl-[protein] + ADP + H(+)</text>
        <dbReference type="Rhea" id="RHEA:46608"/>
        <dbReference type="Rhea" id="RHEA-COMP:11060"/>
        <dbReference type="Rhea" id="RHEA-COMP:11605"/>
        <dbReference type="ChEBI" id="CHEBI:15378"/>
        <dbReference type="ChEBI" id="CHEBI:30013"/>
        <dbReference type="ChEBI" id="CHEBI:30616"/>
        <dbReference type="ChEBI" id="CHEBI:61977"/>
        <dbReference type="ChEBI" id="CHEBI:456216"/>
        <dbReference type="EC" id="2.7.11.1"/>
    </reaction>
</comment>
<sequence>MANQSSSNGSSVSDSIKASAPLSSSSLQSSDAESSLPSNPPPPSPSSPLSSPPPPENSSPPPTTTPPVLENSPPPPTPSLSPPPTPSTSPPPTPSTSPPPTPSTSPPPTPSTSPPPSPSPSPPAPVQFSPPPTLSPPPPLTNPPSQGSNPPPSLSPPPPSQPLPSSPPPQNSPPSPQSSAPPPQSLSPPTVTTTPPSPASLITPPALQTASASKPPSQLRSTPGLTPTFKPKQKSTPPKSNPPTASPSSSGNSHTGEVVGLALAGVFIVGFLALVIFFIFRNKNKRVNIYAVPPPRKSHMRAAGAAGDVLYYVEEPGLGNGAQQDGMHIKSPSDPALSGGQLVFSYEKIAEITNGFSSENIIGEGGFGYVYKASMPDGRVGALKILKAGSGQGEREFRSEVDIISRIHHRHLVSLIGYCISEQQRVLIYEFVPNGNLNQHLHGSELPILDWSKRMKIAIGSARGLSYLHDGCNPKIIHRDIKSANILLDNAYEAQVADFGLARLTDDAKTHVSTRVMGTFGYMAPEYATTGKLTDKSDIFSFGVVLLELITGRKPVDPMQPLGQESLVEWARPLLLRAVETGDFGQLVDLRLQQQYNDNEMFKMIEAAAACVRHSAPKRPSMVQVIRALDNGDQLYGLSNGVRYGQSTIYDSGQYNEDITRFRKMVNPSFDDSEFDKNSSEFRSTVSRGTTESDPARMLDSAATSDSEFKVFHNQRDNITQNIS</sequence>
<protein>
    <recommendedName>
        <fullName evidence="2">non-specific serine/threonine protein kinase</fullName>
        <ecNumber evidence="2">2.7.11.1</ecNumber>
    </recommendedName>
</protein>
<keyword evidence="10 15" id="KW-1133">Transmembrane helix</keyword>
<keyword evidence="5" id="KW-0808">Transferase</keyword>
<evidence type="ECO:0000259" key="16">
    <source>
        <dbReference type="PROSITE" id="PS50011"/>
    </source>
</evidence>
<evidence type="ECO:0000313" key="17">
    <source>
        <dbReference type="EMBL" id="KAK7367863.1"/>
    </source>
</evidence>
<keyword evidence="6 15" id="KW-0812">Transmembrane</keyword>
<name>A0AAN9RIW5_PHACN</name>
<dbReference type="Gene3D" id="3.30.200.20">
    <property type="entry name" value="Phosphorylase Kinase, domain 1"/>
    <property type="match status" value="1"/>
</dbReference>
<dbReference type="GO" id="GO:0005524">
    <property type="term" value="F:ATP binding"/>
    <property type="evidence" value="ECO:0007669"/>
    <property type="project" value="UniProtKB-KW"/>
</dbReference>
<keyword evidence="7" id="KW-0547">Nucleotide-binding</keyword>
<feature type="compositionally biased region" description="Pro residues" evidence="14">
    <location>
        <begin position="149"/>
        <end position="186"/>
    </location>
</feature>
<feature type="compositionally biased region" description="Polar residues" evidence="14">
    <location>
        <begin position="206"/>
        <end position="225"/>
    </location>
</feature>
<reference evidence="17 18" key="1">
    <citation type="submission" date="2024-01" db="EMBL/GenBank/DDBJ databases">
        <title>The genomes of 5 underutilized Papilionoideae crops provide insights into root nodulation and disease resistanc.</title>
        <authorList>
            <person name="Jiang F."/>
        </authorList>
    </citation>
    <scope>NUCLEOTIDE SEQUENCE [LARGE SCALE GENOMIC DNA]</scope>
    <source>
        <strain evidence="17">JINMINGXINNONG_FW02</strain>
        <tissue evidence="17">Leaves</tissue>
    </source>
</reference>
<keyword evidence="3" id="KW-1003">Cell membrane</keyword>
<dbReference type="InterPro" id="IPR008271">
    <property type="entry name" value="Ser/Thr_kinase_AS"/>
</dbReference>
<keyword evidence="8" id="KW-0418">Kinase</keyword>
<dbReference type="Pfam" id="PF07714">
    <property type="entry name" value="PK_Tyr_Ser-Thr"/>
    <property type="match status" value="1"/>
</dbReference>
<evidence type="ECO:0000256" key="5">
    <source>
        <dbReference type="ARBA" id="ARBA00022679"/>
    </source>
</evidence>
<evidence type="ECO:0000256" key="8">
    <source>
        <dbReference type="ARBA" id="ARBA00022777"/>
    </source>
</evidence>
<evidence type="ECO:0000256" key="3">
    <source>
        <dbReference type="ARBA" id="ARBA00022475"/>
    </source>
</evidence>
<dbReference type="InterPro" id="IPR011009">
    <property type="entry name" value="Kinase-like_dom_sf"/>
</dbReference>
<dbReference type="PROSITE" id="PS50011">
    <property type="entry name" value="PROTEIN_KINASE_DOM"/>
    <property type="match status" value="1"/>
</dbReference>
<dbReference type="PROSITE" id="PS00108">
    <property type="entry name" value="PROTEIN_KINASE_ST"/>
    <property type="match status" value="1"/>
</dbReference>
<dbReference type="EC" id="2.7.11.1" evidence="2"/>
<feature type="compositionally biased region" description="Low complexity" evidence="14">
    <location>
        <begin position="1"/>
        <end position="37"/>
    </location>
</feature>
<gene>
    <name evidence="17" type="ORF">VNO80_09882</name>
</gene>
<keyword evidence="9" id="KW-0067">ATP-binding</keyword>